<proteinExistence type="inferred from homology"/>
<comment type="catalytic activity">
    <reaction evidence="26">
        <text>Ca(2+)(in) = Ca(2+)(out)</text>
        <dbReference type="Rhea" id="RHEA:29671"/>
        <dbReference type="ChEBI" id="CHEBI:29108"/>
    </reaction>
</comment>
<feature type="transmembrane region" description="Helical" evidence="34">
    <location>
        <begin position="856"/>
        <end position="876"/>
    </location>
</feature>
<dbReference type="GO" id="GO:0051262">
    <property type="term" value="P:protein tetramerization"/>
    <property type="evidence" value="ECO:0007669"/>
    <property type="project" value="InterPro"/>
</dbReference>
<dbReference type="GO" id="GO:0005524">
    <property type="term" value="F:ATP binding"/>
    <property type="evidence" value="ECO:0007669"/>
    <property type="project" value="UniProtKB-KW"/>
</dbReference>
<keyword evidence="19" id="KW-0406">Ion transport</keyword>
<dbReference type="Gene3D" id="1.20.5.1010">
    <property type="entry name" value="TRPM, tetramerisation domain"/>
    <property type="match status" value="1"/>
</dbReference>
<evidence type="ECO:0000256" key="10">
    <source>
        <dbReference type="ARBA" id="ARBA00022679"/>
    </source>
</evidence>
<comment type="subcellular location">
    <subcellularLocation>
        <location evidence="2">Cell membrane</location>
        <topology evidence="2">Multi-pass membrane protein</topology>
    </subcellularLocation>
    <subcellularLocation>
        <location evidence="1">Nucleus</location>
    </subcellularLocation>
</comment>
<dbReference type="InterPro" id="IPR005821">
    <property type="entry name" value="Ion_trans_dom"/>
</dbReference>
<evidence type="ECO:0000256" key="31">
    <source>
        <dbReference type="PIRSR" id="PIRSR629601-3"/>
    </source>
</evidence>
<evidence type="ECO:0000256" key="4">
    <source>
        <dbReference type="ARBA" id="ARBA00022448"/>
    </source>
</evidence>
<evidence type="ECO:0000256" key="18">
    <source>
        <dbReference type="ARBA" id="ARBA00022989"/>
    </source>
</evidence>
<keyword evidence="37" id="KW-1185">Reference proteome</keyword>
<comment type="cofactor">
    <cofactor evidence="31">
        <name>Zn(2+)</name>
        <dbReference type="ChEBI" id="CHEBI:29105"/>
    </cofactor>
    <text evidence="31">Binds 1 zinc ion per subunit.</text>
</comment>
<dbReference type="GO" id="GO:0004674">
    <property type="term" value="F:protein serine/threonine kinase activity"/>
    <property type="evidence" value="ECO:0007669"/>
    <property type="project" value="UniProtKB-KW"/>
</dbReference>
<evidence type="ECO:0000256" key="14">
    <source>
        <dbReference type="ARBA" id="ARBA00022777"/>
    </source>
</evidence>
<evidence type="ECO:0000256" key="2">
    <source>
        <dbReference type="ARBA" id="ARBA00004651"/>
    </source>
</evidence>
<evidence type="ECO:0000256" key="13">
    <source>
        <dbReference type="ARBA" id="ARBA00022741"/>
    </source>
</evidence>
<dbReference type="Pfam" id="PF25508">
    <property type="entry name" value="TRPM2"/>
    <property type="match status" value="2"/>
</dbReference>
<feature type="transmembrane region" description="Helical" evidence="34">
    <location>
        <begin position="924"/>
        <end position="946"/>
    </location>
</feature>
<keyword evidence="9" id="KW-0107">Calcium channel</keyword>
<dbReference type="Pfam" id="PF16519">
    <property type="entry name" value="TRPM_tetra"/>
    <property type="match status" value="1"/>
</dbReference>
<evidence type="ECO:0000256" key="11">
    <source>
        <dbReference type="ARBA" id="ARBA00022692"/>
    </source>
</evidence>
<dbReference type="FunFam" id="1.20.5.1010:FF:000002">
    <property type="entry name" value="Transient receptor potential cation channel subfamily M member 7"/>
    <property type="match status" value="1"/>
</dbReference>
<feature type="domain" description="Alpha-type protein kinase" evidence="35">
    <location>
        <begin position="1619"/>
        <end position="1849"/>
    </location>
</feature>
<dbReference type="GO" id="GO:0046872">
    <property type="term" value="F:metal ion binding"/>
    <property type="evidence" value="ECO:0007669"/>
    <property type="project" value="UniProtKB-KW"/>
</dbReference>
<protein>
    <recommendedName>
        <fullName evidence="3">non-specific serine/threonine protein kinase</fullName>
        <ecNumber evidence="3">2.7.11.1</ecNumber>
    </recommendedName>
</protein>
<dbReference type="InterPro" id="IPR037162">
    <property type="entry name" value="TRPM_tetra_sf"/>
</dbReference>
<keyword evidence="17 30" id="KW-0067">ATP-binding</keyword>
<feature type="transmembrane region" description="Helical" evidence="34">
    <location>
        <begin position="958"/>
        <end position="977"/>
    </location>
</feature>
<evidence type="ECO:0000256" key="34">
    <source>
        <dbReference type="SAM" id="Phobius"/>
    </source>
</evidence>
<dbReference type="PROSITE" id="PS51158">
    <property type="entry name" value="ALPHA_KINASE"/>
    <property type="match status" value="1"/>
</dbReference>
<feature type="transmembrane region" description="Helical" evidence="34">
    <location>
        <begin position="758"/>
        <end position="776"/>
    </location>
</feature>
<evidence type="ECO:0000256" key="28">
    <source>
        <dbReference type="ARBA" id="ARBA00048679"/>
    </source>
</evidence>
<dbReference type="GO" id="GO:0005262">
    <property type="term" value="F:calcium channel activity"/>
    <property type="evidence" value="ECO:0007669"/>
    <property type="project" value="UniProtKB-KW"/>
</dbReference>
<comment type="catalytic activity">
    <reaction evidence="27">
        <text>L-threonyl-[protein] + ATP = O-phospho-L-threonyl-[protein] + ADP + H(+)</text>
        <dbReference type="Rhea" id="RHEA:46608"/>
        <dbReference type="Rhea" id="RHEA-COMP:11060"/>
        <dbReference type="Rhea" id="RHEA-COMP:11605"/>
        <dbReference type="ChEBI" id="CHEBI:15378"/>
        <dbReference type="ChEBI" id="CHEBI:30013"/>
        <dbReference type="ChEBI" id="CHEBI:30616"/>
        <dbReference type="ChEBI" id="CHEBI:61977"/>
        <dbReference type="ChEBI" id="CHEBI:456216"/>
        <dbReference type="EC" id="2.7.11.1"/>
    </reaction>
</comment>
<evidence type="ECO:0000256" key="29">
    <source>
        <dbReference type="PIRSR" id="PIRSR629601-1"/>
    </source>
</evidence>
<feature type="coiled-coil region" evidence="32">
    <location>
        <begin position="1454"/>
        <end position="1484"/>
    </location>
</feature>
<feature type="binding site" evidence="30">
    <location>
        <position position="1649"/>
    </location>
    <ligand>
        <name>ADP</name>
        <dbReference type="ChEBI" id="CHEBI:456216"/>
    </ligand>
</feature>
<dbReference type="Pfam" id="PF02816">
    <property type="entry name" value="Alpha_kinase"/>
    <property type="match status" value="1"/>
</dbReference>
<keyword evidence="20 34" id="KW-0472">Membrane</keyword>
<keyword evidence="8" id="KW-0109">Calcium transport</keyword>
<comment type="catalytic activity">
    <reaction evidence="24">
        <text>Mg(2+)(in) = Mg(2+)(out)</text>
        <dbReference type="Rhea" id="RHEA:29827"/>
        <dbReference type="ChEBI" id="CHEBI:18420"/>
    </reaction>
</comment>
<feature type="binding site" evidence="30">
    <location>
        <position position="1802"/>
    </location>
    <ligand>
        <name>ADP</name>
        <dbReference type="ChEBI" id="CHEBI:456216"/>
    </ligand>
</feature>
<feature type="compositionally biased region" description="Low complexity" evidence="33">
    <location>
        <begin position="541"/>
        <end position="553"/>
    </location>
</feature>
<dbReference type="EC" id="2.7.11.1" evidence="3"/>
<evidence type="ECO:0000256" key="6">
    <source>
        <dbReference type="ARBA" id="ARBA00022527"/>
    </source>
</evidence>
<dbReference type="InterPro" id="IPR041491">
    <property type="entry name" value="TRPM_SLOG"/>
</dbReference>
<evidence type="ECO:0000256" key="30">
    <source>
        <dbReference type="PIRSR" id="PIRSR629601-2"/>
    </source>
</evidence>
<evidence type="ECO:0000256" key="15">
    <source>
        <dbReference type="ARBA" id="ARBA00022833"/>
    </source>
</evidence>
<dbReference type="InterPro" id="IPR050927">
    <property type="entry name" value="TRPM"/>
</dbReference>
<dbReference type="Gene3D" id="3.20.200.10">
    <property type="entry name" value="MHCK/EF2 kinase"/>
    <property type="match status" value="1"/>
</dbReference>
<evidence type="ECO:0000256" key="20">
    <source>
        <dbReference type="ARBA" id="ARBA00023136"/>
    </source>
</evidence>
<name>A0A7K9Y869_9GALL</name>
<keyword evidence="21" id="KW-0539">Nucleus</keyword>
<keyword evidence="32" id="KW-0175">Coiled coil</keyword>
<evidence type="ECO:0000256" key="32">
    <source>
        <dbReference type="SAM" id="Coils"/>
    </source>
</evidence>
<gene>
    <name evidence="36" type="primary">Trpm7</name>
    <name evidence="36" type="ORF">ODOGUJ_R01517</name>
</gene>
<accession>A0A7K9Y869</accession>
<keyword evidence="6" id="KW-0723">Serine/threonine-protein kinase</keyword>
<evidence type="ECO:0000256" key="16">
    <source>
        <dbReference type="ARBA" id="ARBA00022837"/>
    </source>
</evidence>
<feature type="non-terminal residue" evidence="36">
    <location>
        <position position="1"/>
    </location>
</feature>
<evidence type="ECO:0000256" key="23">
    <source>
        <dbReference type="ARBA" id="ARBA00025760"/>
    </source>
</evidence>
<keyword evidence="7" id="KW-0597">Phosphoprotein</keyword>
<feature type="binding site" evidence="31">
    <location>
        <position position="1835"/>
    </location>
    <ligand>
        <name>Zn(2+)</name>
        <dbReference type="ChEBI" id="CHEBI:29105"/>
    </ligand>
</feature>
<comment type="catalytic activity">
    <reaction evidence="25">
        <text>Zn(2+)(in) = Zn(2+)(out)</text>
        <dbReference type="Rhea" id="RHEA:29351"/>
        <dbReference type="ChEBI" id="CHEBI:29105"/>
    </reaction>
</comment>
<feature type="active site" description="Proton acceptor" evidence="29">
    <location>
        <position position="1792"/>
    </location>
</feature>
<dbReference type="InterPro" id="IPR004166">
    <property type="entry name" value="a-kinase_dom"/>
</dbReference>
<dbReference type="FunFam" id="3.30.200.20:FF:000129">
    <property type="entry name" value="Transient receptor potential cation channel, subfamily M, member 7"/>
    <property type="match status" value="1"/>
</dbReference>
<dbReference type="Pfam" id="PF18139">
    <property type="entry name" value="LSDAT_euk"/>
    <property type="match status" value="1"/>
</dbReference>
<evidence type="ECO:0000256" key="21">
    <source>
        <dbReference type="ARBA" id="ARBA00023242"/>
    </source>
</evidence>
<evidence type="ECO:0000256" key="25">
    <source>
        <dbReference type="ARBA" id="ARBA00034634"/>
    </source>
</evidence>
<dbReference type="Proteomes" id="UP000522663">
    <property type="component" value="Unassembled WGS sequence"/>
</dbReference>
<feature type="region of interest" description="Disordered" evidence="33">
    <location>
        <begin position="1510"/>
        <end position="1536"/>
    </location>
</feature>
<feature type="region of interest" description="Disordered" evidence="33">
    <location>
        <begin position="1373"/>
        <end position="1420"/>
    </location>
</feature>
<keyword evidence="11 34" id="KW-0812">Transmembrane</keyword>
<dbReference type="OrthoDB" id="301415at2759"/>
<feature type="transmembrane region" description="Helical" evidence="34">
    <location>
        <begin position="989"/>
        <end position="1015"/>
    </location>
</feature>
<reference evidence="36 37" key="1">
    <citation type="submission" date="2019-09" db="EMBL/GenBank/DDBJ databases">
        <title>Bird 10,000 Genomes (B10K) Project - Family phase.</title>
        <authorList>
            <person name="Zhang G."/>
        </authorList>
    </citation>
    <scope>NUCLEOTIDE SEQUENCE [LARGE SCALE GENOMIC DNA]</scope>
    <source>
        <strain evidence="36">B10K-DU-001-53</strain>
        <tissue evidence="36">Muscle</tissue>
    </source>
</reference>
<feature type="transmembrane region" description="Helical" evidence="34">
    <location>
        <begin position="1083"/>
        <end position="1105"/>
    </location>
</feature>
<dbReference type="InterPro" id="IPR057366">
    <property type="entry name" value="TRPM-like"/>
</dbReference>
<keyword evidence="12 31" id="KW-0479">Metal-binding</keyword>
<feature type="binding site" evidence="30">
    <location>
        <position position="1745"/>
    </location>
    <ligand>
        <name>ADP</name>
        <dbReference type="ChEBI" id="CHEBI:456216"/>
    </ligand>
</feature>
<evidence type="ECO:0000256" key="22">
    <source>
        <dbReference type="ARBA" id="ARBA00023303"/>
    </source>
</evidence>
<feature type="binding site" evidence="31">
    <location>
        <position position="1841"/>
    </location>
    <ligand>
        <name>Zn(2+)</name>
        <dbReference type="ChEBI" id="CHEBI:29105"/>
    </ligand>
</feature>
<evidence type="ECO:0000256" key="9">
    <source>
        <dbReference type="ARBA" id="ARBA00022673"/>
    </source>
</evidence>
<evidence type="ECO:0000256" key="33">
    <source>
        <dbReference type="SAM" id="MobiDB-lite"/>
    </source>
</evidence>
<evidence type="ECO:0000256" key="27">
    <source>
        <dbReference type="ARBA" id="ARBA00047899"/>
    </source>
</evidence>
<dbReference type="InterPro" id="IPR029601">
    <property type="entry name" value="TRPM7_a-kinase_dom"/>
</dbReference>
<feature type="compositionally biased region" description="Polar residues" evidence="33">
    <location>
        <begin position="1872"/>
        <end position="1884"/>
    </location>
</feature>
<dbReference type="GO" id="GO:0005886">
    <property type="term" value="C:plasma membrane"/>
    <property type="evidence" value="ECO:0007669"/>
    <property type="project" value="UniProtKB-SubCell"/>
</dbReference>
<dbReference type="PANTHER" id="PTHR13800:SF8">
    <property type="entry name" value="TRANSIENT RECEPTOR POTENTIAL CATION CHANNEL SUBFAMILY M MEMBER 7"/>
    <property type="match status" value="1"/>
</dbReference>
<keyword evidence="16" id="KW-0106">Calcium</keyword>
<evidence type="ECO:0000256" key="17">
    <source>
        <dbReference type="ARBA" id="ARBA00022840"/>
    </source>
</evidence>
<evidence type="ECO:0000313" key="36">
    <source>
        <dbReference type="EMBL" id="NXJ04661.1"/>
    </source>
</evidence>
<dbReference type="CDD" id="cd16971">
    <property type="entry name" value="Alpha_kinase_ChaK1_TRMP7"/>
    <property type="match status" value="1"/>
</dbReference>
<evidence type="ECO:0000256" key="3">
    <source>
        <dbReference type="ARBA" id="ARBA00012513"/>
    </source>
</evidence>
<dbReference type="SUPFAM" id="SSF56112">
    <property type="entry name" value="Protein kinase-like (PK-like)"/>
    <property type="match status" value="1"/>
</dbReference>
<keyword evidence="18 34" id="KW-1133">Transmembrane helix</keyword>
<feature type="compositionally biased region" description="Basic and acidic residues" evidence="33">
    <location>
        <begin position="560"/>
        <end position="573"/>
    </location>
</feature>
<evidence type="ECO:0000256" key="24">
    <source>
        <dbReference type="ARBA" id="ARBA00034269"/>
    </source>
</evidence>
<dbReference type="Pfam" id="PF00520">
    <property type="entry name" value="Ion_trans"/>
    <property type="match status" value="1"/>
</dbReference>
<feature type="non-terminal residue" evidence="36">
    <location>
        <position position="1890"/>
    </location>
</feature>
<comment type="catalytic activity">
    <reaction evidence="28">
        <text>L-seryl-[protein] + ATP = O-phospho-L-seryl-[protein] + ADP + H(+)</text>
        <dbReference type="Rhea" id="RHEA:17989"/>
        <dbReference type="Rhea" id="RHEA-COMP:9863"/>
        <dbReference type="Rhea" id="RHEA-COMP:11604"/>
        <dbReference type="ChEBI" id="CHEBI:15378"/>
        <dbReference type="ChEBI" id="CHEBI:29999"/>
        <dbReference type="ChEBI" id="CHEBI:30616"/>
        <dbReference type="ChEBI" id="CHEBI:83421"/>
        <dbReference type="ChEBI" id="CHEBI:456216"/>
        <dbReference type="EC" id="2.7.11.1"/>
    </reaction>
</comment>
<comment type="caution">
    <text evidence="36">The sequence shown here is derived from an EMBL/GenBank/DDBJ whole genome shotgun (WGS) entry which is preliminary data.</text>
</comment>
<evidence type="ECO:0000256" key="19">
    <source>
        <dbReference type="ARBA" id="ARBA00023065"/>
    </source>
</evidence>
<comment type="similarity">
    <text evidence="23">In the C-terminal section; belongs to the protein kinase superfamily. Alpha-type protein kinase family. ALPK subfamily.</text>
</comment>
<dbReference type="GO" id="GO:0005634">
    <property type="term" value="C:nucleus"/>
    <property type="evidence" value="ECO:0007669"/>
    <property type="project" value="UniProtKB-SubCell"/>
</dbReference>
<evidence type="ECO:0000256" key="12">
    <source>
        <dbReference type="ARBA" id="ARBA00022723"/>
    </source>
</evidence>
<dbReference type="Gene3D" id="3.30.200.20">
    <property type="entry name" value="Phosphorylase Kinase, domain 1"/>
    <property type="match status" value="1"/>
</dbReference>
<feature type="region of interest" description="Disordered" evidence="33">
    <location>
        <begin position="1863"/>
        <end position="1884"/>
    </location>
</feature>
<sequence>QSQKSWIENTFTKRECVYIIPSSKDPHRCLPGCQICQQLVRCCCGRLVRQHACFTASLAMKYSDVKLGESCNQEIEEWSVEKHTEQTSTDAYGVINFQGGSHSYRAKYVRLSYDTKPEAILQLMLKEWQMELPKLVISVHGGMQKFELHPRIKQLLGKGLIKAAVTTGAWIITGGVNTGVAKHVGDALREHASRSSRKICTIGIAPWGVIENRNDLVGRDVVAPYQTLLNPLSKLNVLNNLHSHFILVDDGTVGKYGAEVKLRRELEKTINLQRIHARIGQGVPVVALVFEGGPNVILTVLDFLNESPPVPVVVCEGTGRAADILAYVHKQTEEGGNVPEGAEPEIISTIKKTFNFGQSEAVHLFQTLLECMKKKELITVFHIGSDEHQDIDVAILTALLKGTNASAFDQLVLTLAWDRVDIAKNHVFVYGQQWLVGSLEQAMLDALVMDRVAFVKLLIENGVSMHKFLTIPRLEELYNTKQGPTNPTLFHLVRDVKQGNLPPGYKINLIDVGLVIEYLMGGTYRCTYTRKRFRAIYNSLSGNNRRSGRNPSNTTPQLCKSHESFGNRADKKEKMRHNHFIKTAQPYKPKIDTGAEEGKKKRTKDEIVDIDDPETRRFPYPLNELLLWAVLMKRQKMALFFWQHGEESMAKALVACKVYRSMAYEAKQSDLVDDTSEELKQYSNEFGQLAVELLEQSFRQDETMAMKLLTYELKNWSNSTCLKLAVSSRLRPFVAHTCTQMLLSDMWMGRLNMRKNSWYKVILSILLPPAILLLEYKTKAEMSHIPQSQDAHQMAMDDSENNFQNAADEIPMEMFKEVRILDSTTEKHDMETPAKPKRLPITQKFYAFYHAPIVKFWFNTLAYLGFLMLYTFVVLVKMEEVPSVQEWIVIAYIFTSAIEKIREIFFMSEAGKINQKIKVWFSDYFNISDTVAIVTFFIGFVLRFGAKGNFGENTYKENYIFVAGRITYCLNIIFWYVRLLDFLAVNQQAGPYVMMIGKMVANMFYIVVIMALVLLSFGVPRKAILYPNEAPSWTLARDIVFHPYWMIFGEVYAYEIDVCANNSESQVAHLCGPGTWLTPFLQAVYLFVQYIIMVNLLIAFFNNVYLQVKAISNIVWKYQRYHFIMAYHEKPVLPPPLIILSHMASLLCCICKRRKTDKTSDGPKLFLTEEDQKKLHDFEELCVEMYFNEKDDKFHSGSEERIRVTFERVEQMCIQIKEVGDRVNYIKRSLQSLDSQIGHLQDLSALTVDTLKTLTAQKASEASKVHNEITRELSISKHLAQNLIEDGSLRSSVWKKHSIGNVFGSFPQGGLENNNALLCNISIRDDKEVQHKTIGQELAQVPRREDINFQEAGSSGSALFSSVVSPPELRQRIQASEISKSTSRSKKLGNSSNSMPHVTSPTAKFFVSTPSRPSCKSQLDSSTKHEETVCSKATEGDNNVEFGAFVGHRDSMDLQRFKEAASKIKERSNDIEEQQEDFKKAILEGIETTRLQGLQTDCGLRQSSSCGGFTDPLAVHSDQLPRKSRRASSEDAQQVDSKAALLTDWLQGRPSSSSQMPSEEDALNGIASPFKPIMDINYYYSAVERNNLMRLSQSIPFTPVPPRGEPVTVYRLEESSPNILNNSMSSWSQLGLCAKIEFLSKEEMGGGLRRALKVVCTWSEYDILKSGHLYIIKSFLPEVVNTWSSIYKEDTVLHLCLREIQQQRAAQKLTFAFNQMKPKSIPYSPRFLEVFLLYCHSAGQWFAVEECMTGEFRKYNNNNGDEIIPTNMLEEVMLAFSHWTYEYTRGELLVLDLQGVGENLTDPSVIKAGEKRSYDMVFGPANLGEDAIKNFRAKHHCNSCCRKLKLPDLKRNDYTPDKIIFPQDDSPELTIQPGSCTKESDSANSLRLML</sequence>
<evidence type="ECO:0000256" key="1">
    <source>
        <dbReference type="ARBA" id="ARBA00004123"/>
    </source>
</evidence>
<evidence type="ECO:0000259" key="35">
    <source>
        <dbReference type="PROSITE" id="PS51158"/>
    </source>
</evidence>
<evidence type="ECO:0000256" key="26">
    <source>
        <dbReference type="ARBA" id="ARBA00036634"/>
    </source>
</evidence>
<dbReference type="InterPro" id="IPR011009">
    <property type="entry name" value="Kinase-like_dom_sf"/>
</dbReference>
<evidence type="ECO:0000313" key="37">
    <source>
        <dbReference type="Proteomes" id="UP000522663"/>
    </source>
</evidence>
<evidence type="ECO:0000256" key="5">
    <source>
        <dbReference type="ARBA" id="ARBA00022475"/>
    </source>
</evidence>
<dbReference type="SMART" id="SM00811">
    <property type="entry name" value="Alpha_kinase"/>
    <property type="match status" value="1"/>
</dbReference>
<feature type="binding site" evidence="30">
    <location>
        <position position="1794"/>
    </location>
    <ligand>
        <name>ADP</name>
        <dbReference type="ChEBI" id="CHEBI:456216"/>
    </ligand>
</feature>
<keyword evidence="5" id="KW-1003">Cell membrane</keyword>
<feature type="binding site" evidence="30">
    <location>
        <position position="1673"/>
    </location>
    <ligand>
        <name>ADP</name>
        <dbReference type="ChEBI" id="CHEBI:456216"/>
    </ligand>
</feature>
<keyword evidence="13 30" id="KW-0547">Nucleotide-binding</keyword>
<keyword evidence="10" id="KW-0808">Transferase</keyword>
<evidence type="ECO:0000256" key="8">
    <source>
        <dbReference type="ARBA" id="ARBA00022568"/>
    </source>
</evidence>
<organism evidence="36 37">
    <name type="scientific">Odontophorus gujanensis</name>
    <name type="common">marbled wood quail</name>
    <dbReference type="NCBI Taxonomy" id="886794"/>
    <lineage>
        <taxon>Eukaryota</taxon>
        <taxon>Metazoa</taxon>
        <taxon>Chordata</taxon>
        <taxon>Craniata</taxon>
        <taxon>Vertebrata</taxon>
        <taxon>Euteleostomi</taxon>
        <taxon>Archelosauria</taxon>
        <taxon>Archosauria</taxon>
        <taxon>Dinosauria</taxon>
        <taxon>Saurischia</taxon>
        <taxon>Theropoda</taxon>
        <taxon>Coelurosauria</taxon>
        <taxon>Aves</taxon>
        <taxon>Neognathae</taxon>
        <taxon>Galloanserae</taxon>
        <taxon>Galliformes</taxon>
        <taxon>Odontophoridae</taxon>
        <taxon>Odontophorus</taxon>
    </lineage>
</organism>
<feature type="binding site" evidence="31">
    <location>
        <position position="1778"/>
    </location>
    <ligand>
        <name>Zn(2+)</name>
        <dbReference type="ChEBI" id="CHEBI:29105"/>
    </ligand>
</feature>
<keyword evidence="14" id="KW-0418">Kinase</keyword>
<feature type="region of interest" description="Disordered" evidence="33">
    <location>
        <begin position="541"/>
        <end position="574"/>
    </location>
</feature>
<evidence type="ECO:0000256" key="7">
    <source>
        <dbReference type="ARBA" id="ARBA00022553"/>
    </source>
</evidence>
<dbReference type="FunFam" id="3.20.200.10:FF:000001">
    <property type="entry name" value="Transient receptor potential cation channel, subfamily M, member 7"/>
    <property type="match status" value="1"/>
</dbReference>
<feature type="binding site" evidence="30">
    <location>
        <begin position="1819"/>
        <end position="1825"/>
    </location>
    <ligand>
        <name>ADP</name>
        <dbReference type="ChEBI" id="CHEBI:456216"/>
    </ligand>
</feature>
<dbReference type="GO" id="GO:0055080">
    <property type="term" value="P:monoatomic cation homeostasis"/>
    <property type="evidence" value="ECO:0007669"/>
    <property type="project" value="TreeGrafter"/>
</dbReference>
<keyword evidence="4" id="KW-0813">Transport</keyword>
<feature type="binding site" evidence="31">
    <location>
        <position position="1837"/>
    </location>
    <ligand>
        <name>Zn(2+)</name>
        <dbReference type="ChEBI" id="CHEBI:29105"/>
    </ligand>
</feature>
<dbReference type="EMBL" id="VXAB01001559">
    <property type="protein sequence ID" value="NXJ04661.1"/>
    <property type="molecule type" value="Genomic_DNA"/>
</dbReference>
<dbReference type="PANTHER" id="PTHR13800">
    <property type="entry name" value="TRANSIENT RECEPTOR POTENTIAL CATION CHANNEL, SUBFAMILY M, MEMBER 6"/>
    <property type="match status" value="1"/>
</dbReference>
<keyword evidence="15 31" id="KW-0862">Zinc</keyword>
<keyword evidence="22" id="KW-0407">Ion channel</keyword>
<dbReference type="InterPro" id="IPR032415">
    <property type="entry name" value="TRPM_tetra"/>
</dbReference>